<name>A0A2R8AWW8_9RHOB</name>
<gene>
    <name evidence="2" type="ORF">PRI8871_02159</name>
</gene>
<dbReference type="Pfam" id="PF10658">
    <property type="entry name" value="DUF2484"/>
    <property type="match status" value="1"/>
</dbReference>
<keyword evidence="1" id="KW-0812">Transmembrane</keyword>
<dbReference type="EMBL" id="OMOJ01000004">
    <property type="protein sequence ID" value="SPF80354.1"/>
    <property type="molecule type" value="Genomic_DNA"/>
</dbReference>
<dbReference type="InterPro" id="IPR018919">
    <property type="entry name" value="DUF2484"/>
</dbReference>
<sequence>MSLPLILACVWVLLATATTALPAPLATIGAGVALIAAAPILIWIFTAHATWIGLLCCLAVASLYRRPIAAALAKAKRT</sequence>
<dbReference type="RefSeq" id="WP_108886224.1">
    <property type="nucleotide sequence ID" value="NZ_OMOJ01000004.1"/>
</dbReference>
<reference evidence="3" key="1">
    <citation type="submission" date="2018-03" db="EMBL/GenBank/DDBJ databases">
        <authorList>
            <person name="Rodrigo-Torres L."/>
            <person name="Arahal R. D."/>
            <person name="Lucena T."/>
        </authorList>
    </citation>
    <scope>NUCLEOTIDE SEQUENCE [LARGE SCALE GENOMIC DNA]</scope>
    <source>
        <strain evidence="3">CECT 8871</strain>
    </source>
</reference>
<evidence type="ECO:0000313" key="3">
    <source>
        <dbReference type="Proteomes" id="UP000244904"/>
    </source>
</evidence>
<dbReference type="Proteomes" id="UP000244904">
    <property type="component" value="Unassembled WGS sequence"/>
</dbReference>
<proteinExistence type="predicted"/>
<feature type="transmembrane region" description="Helical" evidence="1">
    <location>
        <begin position="32"/>
        <end position="64"/>
    </location>
</feature>
<accession>A0A2R8AWW8</accession>
<evidence type="ECO:0008006" key="4">
    <source>
        <dbReference type="Google" id="ProtNLM"/>
    </source>
</evidence>
<dbReference type="AlphaFoldDB" id="A0A2R8AWW8"/>
<keyword evidence="1" id="KW-0472">Membrane</keyword>
<evidence type="ECO:0000313" key="2">
    <source>
        <dbReference type="EMBL" id="SPF80354.1"/>
    </source>
</evidence>
<protein>
    <recommendedName>
        <fullName evidence="4">UDP-N-acetylmuramate--alanine ligase</fullName>
    </recommendedName>
</protein>
<keyword evidence="3" id="KW-1185">Reference proteome</keyword>
<evidence type="ECO:0000256" key="1">
    <source>
        <dbReference type="SAM" id="Phobius"/>
    </source>
</evidence>
<organism evidence="2 3">
    <name type="scientific">Pseudoprimorskyibacter insulae</name>
    <dbReference type="NCBI Taxonomy" id="1695997"/>
    <lineage>
        <taxon>Bacteria</taxon>
        <taxon>Pseudomonadati</taxon>
        <taxon>Pseudomonadota</taxon>
        <taxon>Alphaproteobacteria</taxon>
        <taxon>Rhodobacterales</taxon>
        <taxon>Paracoccaceae</taxon>
        <taxon>Pseudoprimorskyibacter</taxon>
    </lineage>
</organism>
<keyword evidence="1" id="KW-1133">Transmembrane helix</keyword>